<dbReference type="InterPro" id="IPR020579">
    <property type="entry name" value="Exonuc_VII_lsu_C"/>
</dbReference>
<evidence type="ECO:0000259" key="8">
    <source>
        <dbReference type="Pfam" id="PF13742"/>
    </source>
</evidence>
<accession>A0A432ZCK9</accession>
<evidence type="ECO:0000259" key="7">
    <source>
        <dbReference type="Pfam" id="PF02601"/>
    </source>
</evidence>
<dbReference type="GO" id="GO:0005737">
    <property type="term" value="C:cytoplasm"/>
    <property type="evidence" value="ECO:0007669"/>
    <property type="project" value="UniProtKB-SubCell"/>
</dbReference>
<proteinExistence type="inferred from homology"/>
<evidence type="ECO:0000256" key="6">
    <source>
        <dbReference type="RuleBase" id="RU004355"/>
    </source>
</evidence>
<dbReference type="RefSeq" id="WP_126828554.1">
    <property type="nucleotide sequence ID" value="NZ_PIQG01000005.1"/>
</dbReference>
<dbReference type="GO" id="GO:0009318">
    <property type="term" value="C:exodeoxyribonuclease VII complex"/>
    <property type="evidence" value="ECO:0007669"/>
    <property type="project" value="UniProtKB-UniRule"/>
</dbReference>
<evidence type="ECO:0000256" key="4">
    <source>
        <dbReference type="ARBA" id="ARBA00022839"/>
    </source>
</evidence>
<protein>
    <recommendedName>
        <fullName evidence="5">Exodeoxyribonuclease 7 large subunit</fullName>
        <ecNumber evidence="5">3.1.11.6</ecNumber>
    </recommendedName>
    <alternativeName>
        <fullName evidence="5">Exodeoxyribonuclease VII large subunit</fullName>
        <shortName evidence="5">Exonuclease VII large subunit</shortName>
    </alternativeName>
</protein>
<evidence type="ECO:0000313" key="10">
    <source>
        <dbReference type="Proteomes" id="UP000288279"/>
    </source>
</evidence>
<evidence type="ECO:0000256" key="2">
    <source>
        <dbReference type="ARBA" id="ARBA00022722"/>
    </source>
</evidence>
<comment type="subunit">
    <text evidence="5">Heterooligomer composed of large and small subunits.</text>
</comment>
<comment type="similarity">
    <text evidence="5 6">Belongs to the XseA family.</text>
</comment>
<dbReference type="GO" id="GO:0006308">
    <property type="term" value="P:DNA catabolic process"/>
    <property type="evidence" value="ECO:0007669"/>
    <property type="project" value="UniProtKB-UniRule"/>
</dbReference>
<dbReference type="Proteomes" id="UP000288279">
    <property type="component" value="Unassembled WGS sequence"/>
</dbReference>
<comment type="function">
    <text evidence="5">Bidirectionally degrades single-stranded DNA into large acid-insoluble oligonucleotides, which are then degraded further into small acid-soluble oligonucleotides.</text>
</comment>
<dbReference type="PANTHER" id="PTHR30008:SF0">
    <property type="entry name" value="EXODEOXYRIBONUCLEASE 7 LARGE SUBUNIT"/>
    <property type="match status" value="1"/>
</dbReference>
<dbReference type="CDD" id="cd04489">
    <property type="entry name" value="ExoVII_LU_OBF"/>
    <property type="match status" value="1"/>
</dbReference>
<evidence type="ECO:0000256" key="5">
    <source>
        <dbReference type="HAMAP-Rule" id="MF_00378"/>
    </source>
</evidence>
<dbReference type="AlphaFoldDB" id="A0A432ZCK9"/>
<dbReference type="InterPro" id="IPR003753">
    <property type="entry name" value="Exonuc_VII_L"/>
</dbReference>
<sequence>MPTPPAQRQVFTVAHLNAEVRQVLEQGFGSIWLVGEVSNFAAPASGHWYLTLKDERAQIRAAMFRNANQRSRIRPQNGSQVLVRAKLTVYEPRGDYQLIIEHMEDAGAGLLQQQYEQLKQQLQQQGLFAQEHKQALPSHISKVGVITSPTGAAIRDILAVLKRRDPSIEVIIYPSQVQGQTAAGELRTALQQAINRAEVDVLVLTRGGGSLEDLWCFNDEQLAHDIFNCPLPIISAVGHEIDFTIADFVADLRAPTPSAAAELVSQDQQVKLRQINQLSDRLTRSWSQYLTQQRQTLGHLSQRLRQQDPKRRLQQNQQRLDELQLRIHASMQRLLKTQLQRQQMLVERTSRCHPERQLKPAQRALEQLDARLQHTIQHQLHRAQQRLQANAQNLNLVSPLAVLGRGYAIALTDQQEVIRRPEQLAPEQAFTLKLADGELRAKRIDIKHDNEH</sequence>
<dbReference type="HAMAP" id="MF_00378">
    <property type="entry name" value="Exonuc_7_L"/>
    <property type="match status" value="1"/>
</dbReference>
<dbReference type="EC" id="3.1.11.6" evidence="5"/>
<evidence type="ECO:0000313" key="9">
    <source>
        <dbReference type="EMBL" id="RUO75676.1"/>
    </source>
</evidence>
<name>A0A432ZCK9_9GAMM</name>
<evidence type="ECO:0000256" key="3">
    <source>
        <dbReference type="ARBA" id="ARBA00022801"/>
    </source>
</evidence>
<dbReference type="EMBL" id="PIQG01000005">
    <property type="protein sequence ID" value="RUO75676.1"/>
    <property type="molecule type" value="Genomic_DNA"/>
</dbReference>
<feature type="domain" description="Exonuclease VII large subunit C-terminal" evidence="7">
    <location>
        <begin position="127"/>
        <end position="441"/>
    </location>
</feature>
<organism evidence="9 10">
    <name type="scientific">Pseudidiomarina taiwanensis</name>
    <dbReference type="NCBI Taxonomy" id="337250"/>
    <lineage>
        <taxon>Bacteria</taxon>
        <taxon>Pseudomonadati</taxon>
        <taxon>Pseudomonadota</taxon>
        <taxon>Gammaproteobacteria</taxon>
        <taxon>Alteromonadales</taxon>
        <taxon>Idiomarinaceae</taxon>
        <taxon>Pseudidiomarina</taxon>
    </lineage>
</organism>
<dbReference type="Pfam" id="PF13742">
    <property type="entry name" value="tRNA_anti_2"/>
    <property type="match status" value="1"/>
</dbReference>
<feature type="domain" description="OB-fold nucleic acid binding" evidence="8">
    <location>
        <begin position="11"/>
        <end position="104"/>
    </location>
</feature>
<keyword evidence="4 5" id="KW-0269">Exonuclease</keyword>
<dbReference type="GO" id="GO:0003676">
    <property type="term" value="F:nucleic acid binding"/>
    <property type="evidence" value="ECO:0007669"/>
    <property type="project" value="InterPro"/>
</dbReference>
<dbReference type="NCBIfam" id="TIGR00237">
    <property type="entry name" value="xseA"/>
    <property type="match status" value="1"/>
</dbReference>
<keyword evidence="10" id="KW-1185">Reference proteome</keyword>
<gene>
    <name evidence="5" type="primary">xseA</name>
    <name evidence="9" type="ORF">CWI83_09880</name>
</gene>
<comment type="caution">
    <text evidence="9">The sequence shown here is derived from an EMBL/GenBank/DDBJ whole genome shotgun (WGS) entry which is preliminary data.</text>
</comment>
<comment type="catalytic activity">
    <reaction evidence="5 6">
        <text>Exonucleolytic cleavage in either 5'- to 3'- or 3'- to 5'-direction to yield nucleoside 5'-phosphates.</text>
        <dbReference type="EC" id="3.1.11.6"/>
    </reaction>
</comment>
<evidence type="ECO:0000256" key="1">
    <source>
        <dbReference type="ARBA" id="ARBA00022490"/>
    </source>
</evidence>
<keyword evidence="2 5" id="KW-0540">Nuclease</keyword>
<dbReference type="Pfam" id="PF02601">
    <property type="entry name" value="Exonuc_VII_L"/>
    <property type="match status" value="1"/>
</dbReference>
<dbReference type="OrthoDB" id="9802795at2"/>
<keyword evidence="1 5" id="KW-0963">Cytoplasm</keyword>
<dbReference type="InterPro" id="IPR025824">
    <property type="entry name" value="OB-fold_nuc-bd_dom"/>
</dbReference>
<keyword evidence="3 5" id="KW-0378">Hydrolase</keyword>
<dbReference type="PANTHER" id="PTHR30008">
    <property type="entry name" value="EXODEOXYRIBONUCLEASE 7 LARGE SUBUNIT"/>
    <property type="match status" value="1"/>
</dbReference>
<dbReference type="GO" id="GO:0008855">
    <property type="term" value="F:exodeoxyribonuclease VII activity"/>
    <property type="evidence" value="ECO:0007669"/>
    <property type="project" value="UniProtKB-UniRule"/>
</dbReference>
<reference evidence="9 10" key="1">
    <citation type="journal article" date="2011" name="Front. Microbiol.">
        <title>Genomic signatures of strain selection and enhancement in Bacillus atrophaeus var. globigii, a historical biowarfare simulant.</title>
        <authorList>
            <person name="Gibbons H.S."/>
            <person name="Broomall S.M."/>
            <person name="McNew L.A."/>
            <person name="Daligault H."/>
            <person name="Chapman C."/>
            <person name="Bruce D."/>
            <person name="Karavis M."/>
            <person name="Krepps M."/>
            <person name="McGregor P.A."/>
            <person name="Hong C."/>
            <person name="Park K.H."/>
            <person name="Akmal A."/>
            <person name="Feldman A."/>
            <person name="Lin J.S."/>
            <person name="Chang W.E."/>
            <person name="Higgs B.W."/>
            <person name="Demirev P."/>
            <person name="Lindquist J."/>
            <person name="Liem A."/>
            <person name="Fochler E."/>
            <person name="Read T.D."/>
            <person name="Tapia R."/>
            <person name="Johnson S."/>
            <person name="Bishop-Lilly K.A."/>
            <person name="Detter C."/>
            <person name="Han C."/>
            <person name="Sozhamannan S."/>
            <person name="Rosenzweig C.N."/>
            <person name="Skowronski E.W."/>
        </authorList>
    </citation>
    <scope>NUCLEOTIDE SEQUENCE [LARGE SCALE GENOMIC DNA]</scope>
    <source>
        <strain evidence="9 10">PIT1</strain>
    </source>
</reference>
<comment type="subcellular location">
    <subcellularLocation>
        <location evidence="5 6">Cytoplasm</location>
    </subcellularLocation>
</comment>